<name>E0S6H0_ENCIT</name>
<feature type="domain" description="K Homology" evidence="2">
    <location>
        <begin position="59"/>
        <end position="121"/>
    </location>
</feature>
<evidence type="ECO:0000259" key="2">
    <source>
        <dbReference type="SMART" id="SM00322"/>
    </source>
</evidence>
<accession>E0S6H0</accession>
<dbReference type="RefSeq" id="XP_003072665.1">
    <property type="nucleotide sequence ID" value="XM_003072619.1"/>
</dbReference>
<sequence length="204" mass="23117">MNGEIPEPENISLTSREFLDELRGRYKKEVAREHNRTIFGENPQKYRKMGLNEYLEKDNETQEEIVIPKMNGNELASLAQEANVSIKVDKLNRDPGIIVLLVEGTLTAIKSFKIRMEQIHNKLPGDIYVDGEAKVLDIPSGREDLVIGKNGVNVYKLQKDFKVIARVIDGANSGLKALLISGNDKDRVQEACNYVIDLIYRDFN</sequence>
<keyword evidence="1" id="KW-0694">RNA-binding</keyword>
<dbReference type="OrthoDB" id="1937934at2759"/>
<dbReference type="Pfam" id="PF00013">
    <property type="entry name" value="KH_1"/>
    <property type="match status" value="1"/>
</dbReference>
<dbReference type="VEuPathDB" id="MicrosporidiaDB:Eint_040130"/>
<proteinExistence type="predicted"/>
<dbReference type="EMBL" id="CP001945">
    <property type="protein sequence ID" value="ADM11305.1"/>
    <property type="molecule type" value="Genomic_DNA"/>
</dbReference>
<dbReference type="GO" id="GO:0003723">
    <property type="term" value="F:RNA binding"/>
    <property type="evidence" value="ECO:0007669"/>
    <property type="project" value="UniProtKB-UniRule"/>
</dbReference>
<dbReference type="InterPro" id="IPR004087">
    <property type="entry name" value="KH_dom"/>
</dbReference>
<reference evidence="3 4" key="1">
    <citation type="journal article" date="2010" name="Nat. Commun.">
        <title>The complete sequence of the smallest known nuclear genome from the microsporidian Encephalitozoon intestinalis.</title>
        <authorList>
            <person name="Corradi N."/>
            <person name="Pombert J.-F."/>
            <person name="Farinelli L."/>
            <person name="Didier E.S."/>
            <person name="Keeling P.J."/>
        </authorList>
    </citation>
    <scope>NUCLEOTIDE SEQUENCE [LARGE SCALE GENOMIC DNA]</scope>
    <source>
        <strain evidence="3 4">ATCC 50506</strain>
    </source>
</reference>
<dbReference type="PROSITE" id="PS50084">
    <property type="entry name" value="KH_TYPE_1"/>
    <property type="match status" value="1"/>
</dbReference>
<protein>
    <recommendedName>
        <fullName evidence="2">K Homology domain-containing protein</fullName>
    </recommendedName>
</protein>
<dbReference type="SMART" id="SM00322">
    <property type="entry name" value="KH"/>
    <property type="match status" value="2"/>
</dbReference>
<dbReference type="KEGG" id="ein:Eint_040130"/>
<reference evidence="3 4" key="2">
    <citation type="journal article" date="2012" name="Proc. Natl. Acad. Sci. U.S.A.">
        <title>Gain and loss of multiple functionally related, horizontally transferred genes in the reduced genomes of two microsporidian parasites.</title>
        <authorList>
            <person name="Pombert J.-F."/>
            <person name="Selman M."/>
            <person name="Burki F."/>
            <person name="Bardell F.T."/>
            <person name="Farinelli L."/>
            <person name="Solter L.F."/>
            <person name="Whitman D.W."/>
            <person name="Weiss L.M."/>
            <person name="Corradi N."/>
            <person name="Keeling P.J."/>
        </authorList>
    </citation>
    <scope>NUCLEOTIDE SEQUENCE [LARGE SCALE GENOMIC DNA]</scope>
    <source>
        <strain evidence="3 4">ATCC 50506</strain>
    </source>
</reference>
<evidence type="ECO:0000313" key="4">
    <source>
        <dbReference type="Proteomes" id="UP000002313"/>
    </source>
</evidence>
<organism evidence="3 4">
    <name type="scientific">Encephalitozoon intestinalis (strain ATCC 50506)</name>
    <name type="common">Microsporidian parasite</name>
    <name type="synonym">Septata intestinalis</name>
    <dbReference type="NCBI Taxonomy" id="876142"/>
    <lineage>
        <taxon>Eukaryota</taxon>
        <taxon>Fungi</taxon>
        <taxon>Fungi incertae sedis</taxon>
        <taxon>Microsporidia</taxon>
        <taxon>Unikaryonidae</taxon>
        <taxon>Encephalitozoon</taxon>
    </lineage>
</organism>
<dbReference type="AlphaFoldDB" id="E0S6H0"/>
<evidence type="ECO:0000313" key="3">
    <source>
        <dbReference type="EMBL" id="ADM11305.1"/>
    </source>
</evidence>
<dbReference type="Proteomes" id="UP000002313">
    <property type="component" value="Chromosome IV"/>
</dbReference>
<feature type="domain" description="K Homology" evidence="2">
    <location>
        <begin position="130"/>
        <end position="200"/>
    </location>
</feature>
<dbReference type="InterPro" id="IPR036612">
    <property type="entry name" value="KH_dom_type_1_sf"/>
</dbReference>
<keyword evidence="4" id="KW-1185">Reference proteome</keyword>
<gene>
    <name evidence="3" type="ORF">Eint_040130</name>
</gene>
<dbReference type="HOGENOM" id="CLU_1348918_0_0_1"/>
<dbReference type="InterPro" id="IPR004088">
    <property type="entry name" value="KH_dom_type_1"/>
</dbReference>
<evidence type="ECO:0000256" key="1">
    <source>
        <dbReference type="PROSITE-ProRule" id="PRU00117"/>
    </source>
</evidence>
<dbReference type="SUPFAM" id="SSF54791">
    <property type="entry name" value="Eukaryotic type KH-domain (KH-domain type I)"/>
    <property type="match status" value="1"/>
</dbReference>
<dbReference type="GeneID" id="9699081"/>
<dbReference type="Gene3D" id="3.30.310.210">
    <property type="match status" value="1"/>
</dbReference>